<dbReference type="EMBL" id="CAOF01000200">
    <property type="protein sequence ID" value="CCO50322.1"/>
    <property type="molecule type" value="Genomic_DNA"/>
</dbReference>
<name>A0AAV2W026_9VIBR</name>
<organism evidence="1 2">
    <name type="scientific">Vibrio nigripulchritudo SOn1</name>
    <dbReference type="NCBI Taxonomy" id="1238450"/>
    <lineage>
        <taxon>Bacteria</taxon>
        <taxon>Pseudomonadati</taxon>
        <taxon>Pseudomonadota</taxon>
        <taxon>Gammaproteobacteria</taxon>
        <taxon>Vibrionales</taxon>
        <taxon>Vibrionaceae</taxon>
        <taxon>Vibrio</taxon>
    </lineage>
</organism>
<evidence type="ECO:0000313" key="2">
    <source>
        <dbReference type="Proteomes" id="UP000018211"/>
    </source>
</evidence>
<dbReference type="Proteomes" id="UP000018211">
    <property type="component" value="Unassembled WGS sequence"/>
</dbReference>
<comment type="caution">
    <text evidence="1">The sequence shown here is derived from an EMBL/GenBank/DDBJ whole genome shotgun (WGS) entry which is preliminary data.</text>
</comment>
<accession>A0AAV2W026</accession>
<proteinExistence type="predicted"/>
<gene>
    <name evidence="1" type="ORF">VIBNISOn1_p0159</name>
</gene>
<dbReference type="AlphaFoldDB" id="A0AAV2W026"/>
<evidence type="ECO:0000313" key="1">
    <source>
        <dbReference type="EMBL" id="CCO50322.1"/>
    </source>
</evidence>
<reference evidence="1 2" key="1">
    <citation type="journal article" date="2013" name="ISME J.">
        <title>Comparative genomics of pathogenic lineages of Vibrio nigripulchritudo identifies virulence-associated traits.</title>
        <authorList>
            <person name="Goudenege D."/>
            <person name="Labreuche Y."/>
            <person name="Krin E."/>
            <person name="Ansquer D."/>
            <person name="Mangenot S."/>
            <person name="Calteau A."/>
            <person name="Medigue C."/>
            <person name="Mazel D."/>
            <person name="Polz M.F."/>
            <person name="Le Roux F."/>
        </authorList>
    </citation>
    <scope>NUCLEOTIDE SEQUENCE [LARGE SCALE GENOMIC DNA]</scope>
    <source>
        <strain evidence="1 2">SOn1</strain>
    </source>
</reference>
<protein>
    <submittedName>
        <fullName evidence="1">Uncharacterized protein</fullName>
    </submittedName>
</protein>
<sequence>MGDTDPAQDLVVSLKEYSDILHLLSVNVKWGSQQLIEVKSGQIISFCCESPVQIYYRYEGIIGWMTSSDK</sequence>